<dbReference type="Pfam" id="PF00884">
    <property type="entry name" value="Sulfatase"/>
    <property type="match status" value="1"/>
</dbReference>
<dbReference type="CDD" id="cd16147">
    <property type="entry name" value="G6S"/>
    <property type="match status" value="1"/>
</dbReference>
<keyword evidence="4" id="KW-0378">Hydrolase</keyword>
<evidence type="ECO:0000313" key="9">
    <source>
        <dbReference type="EMBL" id="EFA04898.1"/>
    </source>
</evidence>
<dbReference type="OMA" id="WCHGEHE"/>
<name>D2A3Q4_TRICA</name>
<dbReference type="InterPro" id="IPR012251">
    <property type="entry name" value="GlcNAc_6-SO4ase"/>
</dbReference>
<feature type="domain" description="Sulfatase N-terminal" evidence="8">
    <location>
        <begin position="17"/>
        <end position="346"/>
    </location>
</feature>
<dbReference type="STRING" id="7070.D2A3Q4"/>
<dbReference type="PANTHER" id="PTHR43108">
    <property type="entry name" value="N-ACETYLGLUCOSAMINE-6-SULFATASE FAMILY MEMBER"/>
    <property type="match status" value="1"/>
</dbReference>
<evidence type="ECO:0000259" key="8">
    <source>
        <dbReference type="Pfam" id="PF00884"/>
    </source>
</evidence>
<dbReference type="PROSITE" id="PS00523">
    <property type="entry name" value="SULFATASE_1"/>
    <property type="match status" value="1"/>
</dbReference>
<evidence type="ECO:0000256" key="5">
    <source>
        <dbReference type="ARBA" id="ARBA00023180"/>
    </source>
</evidence>
<organism evidence="9 10">
    <name type="scientific">Tribolium castaneum</name>
    <name type="common">Red flour beetle</name>
    <dbReference type="NCBI Taxonomy" id="7070"/>
    <lineage>
        <taxon>Eukaryota</taxon>
        <taxon>Metazoa</taxon>
        <taxon>Ecdysozoa</taxon>
        <taxon>Arthropoda</taxon>
        <taxon>Hexapoda</taxon>
        <taxon>Insecta</taxon>
        <taxon>Pterygota</taxon>
        <taxon>Neoptera</taxon>
        <taxon>Endopterygota</taxon>
        <taxon>Coleoptera</taxon>
        <taxon>Polyphaga</taxon>
        <taxon>Cucujiformia</taxon>
        <taxon>Tenebrionidae</taxon>
        <taxon>Tenebrionidae incertae sedis</taxon>
        <taxon>Tribolium</taxon>
    </lineage>
</organism>
<reference evidence="9 10" key="1">
    <citation type="journal article" date="2008" name="Nature">
        <title>The genome of the model beetle and pest Tribolium castaneum.</title>
        <authorList>
            <consortium name="Tribolium Genome Sequencing Consortium"/>
            <person name="Richards S."/>
            <person name="Gibbs R.A."/>
            <person name="Weinstock G.M."/>
            <person name="Brown S.J."/>
            <person name="Denell R."/>
            <person name="Beeman R.W."/>
            <person name="Gibbs R."/>
            <person name="Beeman R.W."/>
            <person name="Brown S.J."/>
            <person name="Bucher G."/>
            <person name="Friedrich M."/>
            <person name="Grimmelikhuijzen C.J."/>
            <person name="Klingler M."/>
            <person name="Lorenzen M."/>
            <person name="Richards S."/>
            <person name="Roth S."/>
            <person name="Schroder R."/>
            <person name="Tautz D."/>
            <person name="Zdobnov E.M."/>
            <person name="Muzny D."/>
            <person name="Gibbs R.A."/>
            <person name="Weinstock G.M."/>
            <person name="Attaway T."/>
            <person name="Bell S."/>
            <person name="Buhay C.J."/>
            <person name="Chandrabose M.N."/>
            <person name="Chavez D."/>
            <person name="Clerk-Blankenburg K.P."/>
            <person name="Cree A."/>
            <person name="Dao M."/>
            <person name="Davis C."/>
            <person name="Chacko J."/>
            <person name="Dinh H."/>
            <person name="Dugan-Rocha S."/>
            <person name="Fowler G."/>
            <person name="Garner T.T."/>
            <person name="Garnes J."/>
            <person name="Gnirke A."/>
            <person name="Hawes A."/>
            <person name="Hernandez J."/>
            <person name="Hines S."/>
            <person name="Holder M."/>
            <person name="Hume J."/>
            <person name="Jhangiani S.N."/>
            <person name="Joshi V."/>
            <person name="Khan Z.M."/>
            <person name="Jackson L."/>
            <person name="Kovar C."/>
            <person name="Kowis A."/>
            <person name="Lee S."/>
            <person name="Lewis L.R."/>
            <person name="Margolis J."/>
            <person name="Morgan M."/>
            <person name="Nazareth L.V."/>
            <person name="Nguyen N."/>
            <person name="Okwuonu G."/>
            <person name="Parker D."/>
            <person name="Richards S."/>
            <person name="Ruiz S.J."/>
            <person name="Santibanez J."/>
            <person name="Savard J."/>
            <person name="Scherer S.E."/>
            <person name="Schneider B."/>
            <person name="Sodergren E."/>
            <person name="Tautz D."/>
            <person name="Vattahil S."/>
            <person name="Villasana D."/>
            <person name="White C.S."/>
            <person name="Wright R."/>
            <person name="Park Y."/>
            <person name="Beeman R.W."/>
            <person name="Lord J."/>
            <person name="Oppert B."/>
            <person name="Lorenzen M."/>
            <person name="Brown S."/>
            <person name="Wang L."/>
            <person name="Savard J."/>
            <person name="Tautz D."/>
            <person name="Richards S."/>
            <person name="Weinstock G."/>
            <person name="Gibbs R.A."/>
            <person name="Liu Y."/>
            <person name="Worley K."/>
            <person name="Weinstock G."/>
            <person name="Elsik C.G."/>
            <person name="Reese J.T."/>
            <person name="Elhaik E."/>
            <person name="Landan G."/>
            <person name="Graur D."/>
            <person name="Arensburger P."/>
            <person name="Atkinson P."/>
            <person name="Beeman R.W."/>
            <person name="Beidler J."/>
            <person name="Brown S.J."/>
            <person name="Demuth J.P."/>
            <person name="Drury D.W."/>
            <person name="Du Y.Z."/>
            <person name="Fujiwara H."/>
            <person name="Lorenzen M."/>
            <person name="Maselli V."/>
            <person name="Osanai M."/>
            <person name="Park Y."/>
            <person name="Robertson H.M."/>
            <person name="Tu Z."/>
            <person name="Wang J.J."/>
            <person name="Wang S."/>
            <person name="Richards S."/>
            <person name="Song H."/>
            <person name="Zhang L."/>
            <person name="Sodergren E."/>
            <person name="Werner D."/>
            <person name="Stanke M."/>
            <person name="Morgenstern B."/>
            <person name="Solovyev V."/>
            <person name="Kosarev P."/>
            <person name="Brown G."/>
            <person name="Chen H.C."/>
            <person name="Ermolaeva O."/>
            <person name="Hlavina W."/>
            <person name="Kapustin Y."/>
            <person name="Kiryutin B."/>
            <person name="Kitts P."/>
            <person name="Maglott D."/>
            <person name="Pruitt K."/>
            <person name="Sapojnikov V."/>
            <person name="Souvorov A."/>
            <person name="Mackey A.J."/>
            <person name="Waterhouse R.M."/>
            <person name="Wyder S."/>
            <person name="Zdobnov E.M."/>
            <person name="Zdobnov E.M."/>
            <person name="Wyder S."/>
            <person name="Kriventseva E.V."/>
            <person name="Kadowaki T."/>
            <person name="Bork P."/>
            <person name="Aranda M."/>
            <person name="Bao R."/>
            <person name="Beermann A."/>
            <person name="Berns N."/>
            <person name="Bolognesi R."/>
            <person name="Bonneton F."/>
            <person name="Bopp D."/>
            <person name="Brown S.J."/>
            <person name="Bucher G."/>
            <person name="Butts T."/>
            <person name="Chaumot A."/>
            <person name="Denell R.E."/>
            <person name="Ferrier D.E."/>
            <person name="Friedrich M."/>
            <person name="Gordon C.M."/>
            <person name="Jindra M."/>
            <person name="Klingler M."/>
            <person name="Lan Q."/>
            <person name="Lattorff H.M."/>
            <person name="Laudet V."/>
            <person name="von Levetsow C."/>
            <person name="Liu Z."/>
            <person name="Lutz R."/>
            <person name="Lynch J.A."/>
            <person name="da Fonseca R.N."/>
            <person name="Posnien N."/>
            <person name="Reuter R."/>
            <person name="Roth S."/>
            <person name="Savard J."/>
            <person name="Schinko J.B."/>
            <person name="Schmitt C."/>
            <person name="Schoppmeier M."/>
            <person name="Schroder R."/>
            <person name="Shippy T.D."/>
            <person name="Simonnet F."/>
            <person name="Marques-Souza H."/>
            <person name="Tautz D."/>
            <person name="Tomoyasu Y."/>
            <person name="Trauner J."/>
            <person name="Van der Zee M."/>
            <person name="Vervoort M."/>
            <person name="Wittkopp N."/>
            <person name="Wimmer E.A."/>
            <person name="Yang X."/>
            <person name="Jones A.K."/>
            <person name="Sattelle D.B."/>
            <person name="Ebert P.R."/>
            <person name="Nelson D."/>
            <person name="Scott J.G."/>
            <person name="Beeman R.W."/>
            <person name="Muthukrishnan S."/>
            <person name="Kramer K.J."/>
            <person name="Arakane Y."/>
            <person name="Beeman R.W."/>
            <person name="Zhu Q."/>
            <person name="Hogenkamp D."/>
            <person name="Dixit R."/>
            <person name="Oppert B."/>
            <person name="Jiang H."/>
            <person name="Zou Z."/>
            <person name="Marshall J."/>
            <person name="Elpidina E."/>
            <person name="Vinokurov K."/>
            <person name="Oppert C."/>
            <person name="Zou Z."/>
            <person name="Evans J."/>
            <person name="Lu Z."/>
            <person name="Zhao P."/>
            <person name="Sumathipala N."/>
            <person name="Altincicek B."/>
            <person name="Vilcinskas A."/>
            <person name="Williams M."/>
            <person name="Hultmark D."/>
            <person name="Hetru C."/>
            <person name="Jiang H."/>
            <person name="Grimmelikhuijzen C.J."/>
            <person name="Hauser F."/>
            <person name="Cazzamali G."/>
            <person name="Williamson M."/>
            <person name="Park Y."/>
            <person name="Li B."/>
            <person name="Tanaka Y."/>
            <person name="Predel R."/>
            <person name="Neupert S."/>
            <person name="Schachtner J."/>
            <person name="Verleyen P."/>
            <person name="Raible F."/>
            <person name="Bork P."/>
            <person name="Friedrich M."/>
            <person name="Walden K.K."/>
            <person name="Robertson H.M."/>
            <person name="Angeli S."/>
            <person name="Foret S."/>
            <person name="Bucher G."/>
            <person name="Schuetz S."/>
            <person name="Maleszka R."/>
            <person name="Wimmer E.A."/>
            <person name="Beeman R.W."/>
            <person name="Lorenzen M."/>
            <person name="Tomoyasu Y."/>
            <person name="Miller S.C."/>
            <person name="Grossmann D."/>
            <person name="Bucher G."/>
        </authorList>
    </citation>
    <scope>NUCLEOTIDE SEQUENCE [LARGE SCALE GENOMIC DNA]</scope>
    <source>
        <strain evidence="9 10">Georgia GA2</strain>
    </source>
</reference>
<dbReference type="InParanoid" id="D2A3Q4"/>
<dbReference type="OrthoDB" id="96314at2759"/>
<evidence type="ECO:0000256" key="4">
    <source>
        <dbReference type="ARBA" id="ARBA00022801"/>
    </source>
</evidence>
<dbReference type="HOGENOM" id="CLU_006332_4_1_1"/>
<dbReference type="InterPro" id="IPR000917">
    <property type="entry name" value="Sulfatase_N"/>
</dbReference>
<evidence type="ECO:0000256" key="1">
    <source>
        <dbReference type="ARBA" id="ARBA00001913"/>
    </source>
</evidence>
<reference evidence="9 10" key="2">
    <citation type="journal article" date="2010" name="Nucleic Acids Res.">
        <title>BeetleBase in 2010: revisions to provide comprehensive genomic information for Tribolium castaneum.</title>
        <authorList>
            <person name="Kim H.S."/>
            <person name="Murphy T."/>
            <person name="Xia J."/>
            <person name="Caragea D."/>
            <person name="Park Y."/>
            <person name="Beeman R.W."/>
            <person name="Lorenzen M.D."/>
            <person name="Butcher S."/>
            <person name="Manak J.R."/>
            <person name="Brown S.J."/>
        </authorList>
    </citation>
    <scope>GENOME REANNOTATION</scope>
    <source>
        <strain evidence="9 10">Georgia GA2</strain>
    </source>
</reference>
<dbReference type="InterPro" id="IPR017850">
    <property type="entry name" value="Alkaline_phosphatase_core_sf"/>
</dbReference>
<comment type="PTM">
    <text evidence="6">The conversion to 3-oxoalanine (also known as C-formylglycine, FGly), of a serine or cysteine residue in prokaryotes and of a cysteine residue in eukaryotes, is critical for catalytic activity.</text>
</comment>
<protein>
    <submittedName>
        <fullName evidence="9">Extracellular sulfatase SULF-1 homolog-like Protein</fullName>
    </submittedName>
</protein>
<dbReference type="eggNOG" id="KOG3731">
    <property type="taxonomic scope" value="Eukaryota"/>
</dbReference>
<dbReference type="Gene3D" id="3.40.720.10">
    <property type="entry name" value="Alkaline Phosphatase, subunit A"/>
    <property type="match status" value="1"/>
</dbReference>
<proteinExistence type="inferred from homology"/>
<dbReference type="KEGG" id="tca:662227"/>
<evidence type="ECO:0000256" key="2">
    <source>
        <dbReference type="ARBA" id="ARBA00008779"/>
    </source>
</evidence>
<dbReference type="FunCoup" id="D2A3Q4">
    <property type="interactions" value="516"/>
</dbReference>
<sequence length="482" mass="55611">MWWLFCVFLLNQSHALPNFVFVLTDDQDLTLRSLDFLNQTVKLVANQGLTFTNFYVNSPICCPSRSTILTGKYPHNIQVFNNSLTGGCSSVRWQQQYEKNTIASILKSRKNYTTFYAGKYLNQYGKSGKGVKHVPPGYDWWLGLKGNSKYYNYTLSINGSGHFFEKDYLTDKITKYALDFLNQTDEGNFFMMLAPPACHAPFTPADRHRRLFPDLETLKTPPFNATPSDKHWIVAMPPMSLPQNVQILDEIYKNRIRTLQSVDEMVQALITKLQEIRVLDNTYFIVTSDNGFHIGQFTQPWDKRQPYESDIRVPFMIRGPNIRKKTVSEVSVSAVDIFATILDLAEITSFESDGRSFKEILFKNQSFDNKYTFIEYWGEGNANSIDSTCPWGPTNQLSECVPEAWCKCQDSRNNTYTCVLDISSAKKIKFCLFEYGFVEAYDLIEDPHELVNLKLDEDQTTHYLNVLEKFKFCKKAQCQINI</sequence>
<dbReference type="EMBL" id="KQ971348">
    <property type="protein sequence ID" value="EFA04898.1"/>
    <property type="molecule type" value="Genomic_DNA"/>
</dbReference>
<evidence type="ECO:0000256" key="6">
    <source>
        <dbReference type="PIRSR" id="PIRSR036666-50"/>
    </source>
</evidence>
<gene>
    <name evidence="9" type="primary">AUGUSTUS-3.0.2_14962</name>
    <name evidence="9" type="ORF">TcasGA2_TC014962</name>
</gene>
<feature type="modified residue" description="3-oxoalanine (Cys)" evidence="6">
    <location>
        <position position="61"/>
    </location>
</feature>
<dbReference type="GO" id="GO:0005539">
    <property type="term" value="F:glycosaminoglycan binding"/>
    <property type="evidence" value="ECO:0000318"/>
    <property type="project" value="GO_Central"/>
</dbReference>
<comment type="cofactor">
    <cofactor evidence="1">
        <name>Ca(2+)</name>
        <dbReference type="ChEBI" id="CHEBI:29108"/>
    </cofactor>
</comment>
<comment type="similarity">
    <text evidence="2">Belongs to the sulfatase family.</text>
</comment>
<evidence type="ECO:0000256" key="3">
    <source>
        <dbReference type="ARBA" id="ARBA00022729"/>
    </source>
</evidence>
<dbReference type="InterPro" id="IPR024607">
    <property type="entry name" value="Sulfatase_CS"/>
</dbReference>
<evidence type="ECO:0000313" key="10">
    <source>
        <dbReference type="Proteomes" id="UP000007266"/>
    </source>
</evidence>
<keyword evidence="3 7" id="KW-0732">Signal</keyword>
<keyword evidence="10" id="KW-1185">Reference proteome</keyword>
<feature type="signal peptide" evidence="7">
    <location>
        <begin position="1"/>
        <end position="15"/>
    </location>
</feature>
<dbReference type="GO" id="GO:0008449">
    <property type="term" value="F:N-acetylglucosamine-6-sulfatase activity"/>
    <property type="evidence" value="ECO:0000318"/>
    <property type="project" value="GO_Central"/>
</dbReference>
<feature type="chain" id="PRO_5012948989" evidence="7">
    <location>
        <begin position="16"/>
        <end position="482"/>
    </location>
</feature>
<dbReference type="Proteomes" id="UP000007266">
    <property type="component" value="Linkage group 6"/>
</dbReference>
<keyword evidence="5" id="KW-0325">Glycoprotein</keyword>
<dbReference type="AlphaFoldDB" id="D2A3Q4"/>
<dbReference type="GO" id="GO:0030203">
    <property type="term" value="P:glycosaminoglycan metabolic process"/>
    <property type="evidence" value="ECO:0007669"/>
    <property type="project" value="InterPro"/>
</dbReference>
<accession>D2A3Q4</accession>
<dbReference type="PhylomeDB" id="D2A3Q4"/>
<dbReference type="PIRSF" id="PIRSF036666">
    <property type="entry name" value="G6S"/>
    <property type="match status" value="1"/>
</dbReference>
<dbReference type="SUPFAM" id="SSF53649">
    <property type="entry name" value="Alkaline phosphatase-like"/>
    <property type="match status" value="1"/>
</dbReference>
<dbReference type="PANTHER" id="PTHR43108:SF8">
    <property type="entry name" value="SD21168P"/>
    <property type="match status" value="1"/>
</dbReference>
<evidence type="ECO:0000256" key="7">
    <source>
        <dbReference type="SAM" id="SignalP"/>
    </source>
</evidence>